<evidence type="ECO:0000313" key="3">
    <source>
        <dbReference type="Proteomes" id="UP000719766"/>
    </source>
</evidence>
<dbReference type="OrthoDB" id="2605396at2759"/>
<dbReference type="Gene3D" id="3.80.10.10">
    <property type="entry name" value="Ribonuclease Inhibitor"/>
    <property type="match status" value="1"/>
</dbReference>
<gene>
    <name evidence="2" type="ORF">HD556DRAFT_770917</name>
</gene>
<organism evidence="2 3">
    <name type="scientific">Suillus plorans</name>
    <dbReference type="NCBI Taxonomy" id="116603"/>
    <lineage>
        <taxon>Eukaryota</taxon>
        <taxon>Fungi</taxon>
        <taxon>Dikarya</taxon>
        <taxon>Basidiomycota</taxon>
        <taxon>Agaricomycotina</taxon>
        <taxon>Agaricomycetes</taxon>
        <taxon>Agaricomycetidae</taxon>
        <taxon>Boletales</taxon>
        <taxon>Suillineae</taxon>
        <taxon>Suillaceae</taxon>
        <taxon>Suillus</taxon>
    </lineage>
</organism>
<dbReference type="Gene3D" id="1.20.1280.50">
    <property type="match status" value="1"/>
</dbReference>
<dbReference type="PANTHER" id="PTHR38926">
    <property type="entry name" value="F-BOX DOMAIN CONTAINING PROTEIN, EXPRESSED"/>
    <property type="match status" value="1"/>
</dbReference>
<protein>
    <recommendedName>
        <fullName evidence="1">F-box domain-containing protein</fullName>
    </recommendedName>
</protein>
<dbReference type="Proteomes" id="UP000719766">
    <property type="component" value="Unassembled WGS sequence"/>
</dbReference>
<comment type="caution">
    <text evidence="2">The sequence shown here is derived from an EMBL/GenBank/DDBJ whole genome shotgun (WGS) entry which is preliminary data.</text>
</comment>
<feature type="domain" description="F-box" evidence="1">
    <location>
        <begin position="24"/>
        <end position="80"/>
    </location>
</feature>
<dbReference type="GeneID" id="64605341"/>
<accession>A0A9P7AHK6</accession>
<dbReference type="InterPro" id="IPR001810">
    <property type="entry name" value="F-box_dom"/>
</dbReference>
<evidence type="ECO:0000313" key="2">
    <source>
        <dbReference type="EMBL" id="KAG1789621.1"/>
    </source>
</evidence>
<proteinExistence type="predicted"/>
<dbReference type="RefSeq" id="XP_041156669.1">
    <property type="nucleotide sequence ID" value="XM_041311577.1"/>
</dbReference>
<reference evidence="2" key="1">
    <citation type="journal article" date="2020" name="New Phytol.">
        <title>Comparative genomics reveals dynamic genome evolution in host specialist ectomycorrhizal fungi.</title>
        <authorList>
            <person name="Lofgren L.A."/>
            <person name="Nguyen N.H."/>
            <person name="Vilgalys R."/>
            <person name="Ruytinx J."/>
            <person name="Liao H.L."/>
            <person name="Branco S."/>
            <person name="Kuo A."/>
            <person name="LaButti K."/>
            <person name="Lipzen A."/>
            <person name="Andreopoulos W."/>
            <person name="Pangilinan J."/>
            <person name="Riley R."/>
            <person name="Hundley H."/>
            <person name="Na H."/>
            <person name="Barry K."/>
            <person name="Grigoriev I.V."/>
            <person name="Stajich J.E."/>
            <person name="Kennedy P.G."/>
        </authorList>
    </citation>
    <scope>NUCLEOTIDE SEQUENCE</scope>
    <source>
        <strain evidence="2">S12</strain>
    </source>
</reference>
<evidence type="ECO:0000259" key="1">
    <source>
        <dbReference type="Pfam" id="PF12937"/>
    </source>
</evidence>
<dbReference type="InterPro" id="IPR032675">
    <property type="entry name" value="LRR_dom_sf"/>
</dbReference>
<dbReference type="Pfam" id="PF12937">
    <property type="entry name" value="F-box-like"/>
    <property type="match status" value="1"/>
</dbReference>
<dbReference type="SUPFAM" id="SSF52047">
    <property type="entry name" value="RNI-like"/>
    <property type="match status" value="1"/>
</dbReference>
<dbReference type="EMBL" id="JABBWE010000057">
    <property type="protein sequence ID" value="KAG1789621.1"/>
    <property type="molecule type" value="Genomic_DNA"/>
</dbReference>
<dbReference type="PANTHER" id="PTHR38926:SF72">
    <property type="entry name" value="IM:7136021-RELATED"/>
    <property type="match status" value="1"/>
</dbReference>
<name>A0A9P7AHK6_9AGAM</name>
<keyword evidence="3" id="KW-1185">Reference proteome</keyword>
<dbReference type="AlphaFoldDB" id="A0A9P7AHK6"/>
<sequence length="345" mass="39324">MQTIQSNTASSEANSHNALYSPICRFPTEILCQIFLYCMPEEDEWTLAPDPSLAPMLLTTICRQWRDVAVDMPSLWRKLRMEVEGDWQKKVVCYESYLKRSRGRQSLSLEIHDEDWTVPRSLLQPYLNQISNLAIELFPGADFCPVMAADFGGLQELSIYNCGAAGAVTHSVAQLPPNTHSLTLTNVWLTKPELSGFKPLAWASLTSLELMVGELNLIPCLLRLCPNLSSLMMMGTFTGEIETSERLEHTKLQSLCIHAASHFNTSESPRRFFELFDAVTLPDLREVEVCNIGRWPHEEFKELLGRSKCPLERLYFDGFVIRKKEELAEYVTLFPSLQIAMYGRY</sequence>